<organism evidence="1">
    <name type="scientific">Rhizophagus irregularis (strain DAOM 181602 / DAOM 197198 / MUCL 43194)</name>
    <name type="common">Arbuscular mycorrhizal fungus</name>
    <name type="synonym">Glomus intraradices</name>
    <dbReference type="NCBI Taxonomy" id="747089"/>
    <lineage>
        <taxon>Eukaryota</taxon>
        <taxon>Fungi</taxon>
        <taxon>Fungi incertae sedis</taxon>
        <taxon>Mucoromycota</taxon>
        <taxon>Glomeromycotina</taxon>
        <taxon>Glomeromycetes</taxon>
        <taxon>Glomerales</taxon>
        <taxon>Glomeraceae</taxon>
        <taxon>Rhizophagus</taxon>
    </lineage>
</organism>
<dbReference type="AlphaFoldDB" id="U9UDB3"/>
<accession>U9UDB3</accession>
<proteinExistence type="predicted"/>
<sequence>MYSQQKWVEEFKYMLRVIHILKKVEPLGTKTKFLEKYKDIKVYHGNIDLID</sequence>
<gene>
    <name evidence="1" type="ORF">GLOINDRAFT_21534</name>
</gene>
<protein>
    <submittedName>
        <fullName evidence="1">Uncharacterized protein</fullName>
    </submittedName>
</protein>
<name>U9UDB3_RHIID</name>
<dbReference type="EMBL" id="KI279951">
    <property type="protein sequence ID" value="ESA17672.1"/>
    <property type="molecule type" value="Genomic_DNA"/>
</dbReference>
<dbReference type="HOGENOM" id="CLU_3107531_0_0_1"/>
<evidence type="ECO:0000313" key="1">
    <source>
        <dbReference type="EMBL" id="ESA17672.1"/>
    </source>
</evidence>
<reference evidence="1" key="1">
    <citation type="submission" date="2013-07" db="EMBL/GenBank/DDBJ databases">
        <title>The genome of an arbuscular mycorrhizal fungus provides insights into the evolution of the oldest plant symbiosis.</title>
        <authorList>
            <consortium name="DOE Joint Genome Institute"/>
            <person name="Tisserant E."/>
            <person name="Malbreil M."/>
            <person name="Kuo A."/>
            <person name="Kohler A."/>
            <person name="Symeonidi A."/>
            <person name="Balestrini R."/>
            <person name="Charron P."/>
            <person name="Duensing N."/>
            <person name="Frei-dit-Frey N."/>
            <person name="Gianinazzi-Pearson V."/>
            <person name="Gilbert B."/>
            <person name="Handa Y."/>
            <person name="Hijri M."/>
            <person name="Kaul R."/>
            <person name="Kawaguchi M."/>
            <person name="Krajinski F."/>
            <person name="Lammers P."/>
            <person name="Lapierre D."/>
            <person name="Masclaux F.G."/>
            <person name="Murat C."/>
            <person name="Morin E."/>
            <person name="Ndikumana S."/>
            <person name="Pagni M."/>
            <person name="Petitpierre D."/>
            <person name="Requena N."/>
            <person name="Rosikiewicz P."/>
            <person name="Riley R."/>
            <person name="Saito K."/>
            <person name="San Clemente H."/>
            <person name="Shapiro H."/>
            <person name="van Tuinen D."/>
            <person name="Becard G."/>
            <person name="Bonfante P."/>
            <person name="Paszkowski U."/>
            <person name="Shachar-Hill Y."/>
            <person name="Young J.P."/>
            <person name="Sanders I.R."/>
            <person name="Henrissat B."/>
            <person name="Rensing S.A."/>
            <person name="Grigoriev I.V."/>
            <person name="Corradi N."/>
            <person name="Roux C."/>
            <person name="Martin F."/>
        </authorList>
    </citation>
    <scope>NUCLEOTIDE SEQUENCE</scope>
    <source>
        <strain evidence="1">DAOM 197198</strain>
    </source>
</reference>